<dbReference type="InterPro" id="IPR002885">
    <property type="entry name" value="PPR_rpt"/>
</dbReference>
<comment type="similarity">
    <text evidence="1">Belongs to the PPR family. P subfamily.</text>
</comment>
<dbReference type="NCBIfam" id="TIGR00756">
    <property type="entry name" value="PPR"/>
    <property type="match status" value="1"/>
</dbReference>
<feature type="compositionally biased region" description="Polar residues" evidence="4">
    <location>
        <begin position="1"/>
        <end position="25"/>
    </location>
</feature>
<feature type="region of interest" description="Disordered" evidence="4">
    <location>
        <begin position="777"/>
        <end position="832"/>
    </location>
</feature>
<evidence type="ECO:0000256" key="1">
    <source>
        <dbReference type="ARBA" id="ARBA00007626"/>
    </source>
</evidence>
<dbReference type="EMBL" id="BRXU01000017">
    <property type="protein sequence ID" value="GLC56810.1"/>
    <property type="molecule type" value="Genomic_DNA"/>
</dbReference>
<sequence>MLSVSSDARQQQVDVPSSPPSTSGRNKAMAAVDDQDRAFLPGSRRRLRNPVSRRNLSTASFYGEYCDLKATQRMVSTIWERLMSGGSPEPEPSGGSGTDPTITAFAEPPEPHRLQQQQQQQPQRRRRNSAVADALTPGSPAGPAASTHSGSGATSRADTTSPTASSPATPTLADGWSVSPAAAAAAPHKRVVLYLGPQFELQLPPPPVLGTAAAGDGTGGGAGGSTDLGPPFSSREGDQLLAAALAGGALVDSPAAADAPKPLRRVRGCVLSTPEVVREVSFGGDGGVAAEEEDAAAGRRRRRGRSKGGRRSAEAIGSTAAAAGAEAGTEAPGEGGGAAKARWRGRQGTLQQAATVAGAVAAGGEAQAVPRIGAASGRYGGTSAAAATVTATAGNSSSGSRDGGSGSISQSPHSGLSPSSPSSDAPGVAALPAGLHRSTQPRQLVRQRDLLEALVGRASDAVVTERIQQLACVNRTGVTAVNFVLQALGDMGHVHALSRLLTLQVALDRYNEHTYATAFKALYKAGRLGMVLGAFQEACRSGRDLGPVACSALLHIASRERNIKLAWQLFDEMVAQQMTLNRYSYNCMAHIAAQYGTLDDARLIYGMMKAEAAGGARSKSGSGSPTGSSTGSDSGTLGRPDCRPDSYTYSALVRSAVNGGRGDLLPALFNEMVATQRAADRAVGRPRPLAPGEGEGRLSKEVWCHFICAASRTGQPDLALRFFHAGLWELCLLPNREVYNVLLGALAKSRPLHELLRLYSEMVNGCLRPVLTRGSADASGGGGGGAATSEPSDDGAAAAAGNNRDGDGSGSGGSAAAVGKLPPPGTVPQPPLVPDAYTFNALLTAAAHHMAELPTLERIRREMARRGVEINTHVGTSLINAYRRTPELTRAAEAAAEAAAAADGAGGAAGADDAAAVDRVVAAAEDVMSELVRRGAASGMSYTCMAALYATAGRPAEALRCVRDMTHRGMEVDDAALQFLLATVEDVGQFGLVEPLLAARQRQQAQRQEAQRQQAAQRRAAPRFLKQQEQERQQQQQWRSHEPTTTDAMWEGQ</sequence>
<evidence type="ECO:0000313" key="5">
    <source>
        <dbReference type="EMBL" id="GLC56810.1"/>
    </source>
</evidence>
<feature type="compositionally biased region" description="Basic residues" evidence="4">
    <location>
        <begin position="298"/>
        <end position="310"/>
    </location>
</feature>
<feature type="compositionally biased region" description="Low complexity" evidence="4">
    <location>
        <begin position="314"/>
        <end position="332"/>
    </location>
</feature>
<feature type="compositionally biased region" description="Low complexity" evidence="4">
    <location>
        <begin position="136"/>
        <end position="171"/>
    </location>
</feature>
<dbReference type="PANTHER" id="PTHR47447">
    <property type="entry name" value="OS03G0856100 PROTEIN"/>
    <property type="match status" value="1"/>
</dbReference>
<accession>A0A9W6BRY1</accession>
<feature type="compositionally biased region" description="Low complexity" evidence="4">
    <location>
        <begin position="407"/>
        <end position="427"/>
    </location>
</feature>
<evidence type="ECO:0000313" key="6">
    <source>
        <dbReference type="Proteomes" id="UP001165080"/>
    </source>
</evidence>
<proteinExistence type="inferred from homology"/>
<feature type="region of interest" description="Disordered" evidence="4">
    <location>
        <begin position="615"/>
        <end position="641"/>
    </location>
</feature>
<evidence type="ECO:0000256" key="3">
    <source>
        <dbReference type="PROSITE-ProRule" id="PRU00708"/>
    </source>
</evidence>
<dbReference type="InterPro" id="IPR011990">
    <property type="entry name" value="TPR-like_helical_dom_sf"/>
</dbReference>
<evidence type="ECO:0000256" key="4">
    <source>
        <dbReference type="SAM" id="MobiDB-lite"/>
    </source>
</evidence>
<keyword evidence="6" id="KW-1185">Reference proteome</keyword>
<feature type="compositionally biased region" description="Low complexity" evidence="4">
    <location>
        <begin position="1004"/>
        <end position="1019"/>
    </location>
</feature>
<name>A0A9W6BRY1_9CHLO</name>
<organism evidence="5 6">
    <name type="scientific">Pleodorina starrii</name>
    <dbReference type="NCBI Taxonomy" id="330485"/>
    <lineage>
        <taxon>Eukaryota</taxon>
        <taxon>Viridiplantae</taxon>
        <taxon>Chlorophyta</taxon>
        <taxon>core chlorophytes</taxon>
        <taxon>Chlorophyceae</taxon>
        <taxon>CS clade</taxon>
        <taxon>Chlamydomonadales</taxon>
        <taxon>Volvocaceae</taxon>
        <taxon>Pleodorina</taxon>
    </lineage>
</organism>
<evidence type="ECO:0000256" key="2">
    <source>
        <dbReference type="ARBA" id="ARBA00022737"/>
    </source>
</evidence>
<keyword evidence="2" id="KW-0677">Repeat</keyword>
<dbReference type="Gene3D" id="1.25.40.10">
    <property type="entry name" value="Tetratricopeptide repeat domain"/>
    <property type="match status" value="3"/>
</dbReference>
<feature type="region of interest" description="Disordered" evidence="4">
    <location>
        <begin position="83"/>
        <end position="173"/>
    </location>
</feature>
<dbReference type="PANTHER" id="PTHR47447:SF17">
    <property type="entry name" value="OS12G0638900 PROTEIN"/>
    <property type="match status" value="1"/>
</dbReference>
<feature type="region of interest" description="Disordered" evidence="4">
    <location>
        <begin position="289"/>
        <end position="346"/>
    </location>
</feature>
<dbReference type="Pfam" id="PF01535">
    <property type="entry name" value="PPR"/>
    <property type="match status" value="3"/>
</dbReference>
<protein>
    <recommendedName>
        <fullName evidence="7">Pentacotripeptide-repeat region of PRORP domain-containing protein</fullName>
    </recommendedName>
</protein>
<feature type="region of interest" description="Disordered" evidence="4">
    <location>
        <begin position="393"/>
        <end position="442"/>
    </location>
</feature>
<feature type="compositionally biased region" description="Low complexity" evidence="4">
    <location>
        <begin position="794"/>
        <end position="803"/>
    </location>
</feature>
<reference evidence="5 6" key="1">
    <citation type="journal article" date="2023" name="Commun. Biol.">
        <title>Reorganization of the ancestral sex-determining regions during the evolution of trioecy in Pleodorina starrii.</title>
        <authorList>
            <person name="Takahashi K."/>
            <person name="Suzuki S."/>
            <person name="Kawai-Toyooka H."/>
            <person name="Yamamoto K."/>
            <person name="Hamaji T."/>
            <person name="Ootsuki R."/>
            <person name="Yamaguchi H."/>
            <person name="Kawachi M."/>
            <person name="Higashiyama T."/>
            <person name="Nozaki H."/>
        </authorList>
    </citation>
    <scope>NUCLEOTIDE SEQUENCE [LARGE SCALE GENOMIC DNA]</scope>
    <source>
        <strain evidence="5 6">NIES-4479</strain>
    </source>
</reference>
<feature type="compositionally biased region" description="Low complexity" evidence="4">
    <location>
        <begin position="615"/>
        <end position="638"/>
    </location>
</feature>
<feature type="region of interest" description="Disordered" evidence="4">
    <location>
        <begin position="1"/>
        <end position="39"/>
    </location>
</feature>
<gene>
    <name evidence="5" type="primary">PLEST009657</name>
    <name evidence="5" type="ORF">PLESTB_001151500</name>
</gene>
<feature type="region of interest" description="Disordered" evidence="4">
    <location>
        <begin position="1004"/>
        <end position="1053"/>
    </location>
</feature>
<dbReference type="PROSITE" id="PS51375">
    <property type="entry name" value="PPR"/>
    <property type="match status" value="2"/>
</dbReference>
<feature type="repeat" description="PPR" evidence="3">
    <location>
        <begin position="938"/>
        <end position="972"/>
    </location>
</feature>
<dbReference type="Proteomes" id="UP001165080">
    <property type="component" value="Unassembled WGS sequence"/>
</dbReference>
<evidence type="ECO:0008006" key="7">
    <source>
        <dbReference type="Google" id="ProtNLM"/>
    </source>
</evidence>
<feature type="compositionally biased region" description="Gly residues" evidence="4">
    <location>
        <begin position="216"/>
        <end position="226"/>
    </location>
</feature>
<feature type="compositionally biased region" description="Pro residues" evidence="4">
    <location>
        <begin position="821"/>
        <end position="832"/>
    </location>
</feature>
<comment type="caution">
    <text evidence="5">The sequence shown here is derived from an EMBL/GenBank/DDBJ whole genome shotgun (WGS) entry which is preliminary data.</text>
</comment>
<dbReference type="AlphaFoldDB" id="A0A9W6BRY1"/>
<feature type="region of interest" description="Disordered" evidence="4">
    <location>
        <begin position="207"/>
        <end position="230"/>
    </location>
</feature>
<feature type="repeat" description="PPR" evidence="3">
    <location>
        <begin position="735"/>
        <end position="769"/>
    </location>
</feature>